<reference evidence="1" key="1">
    <citation type="submission" date="2022-06" db="EMBL/GenBank/DDBJ databases">
        <authorList>
            <person name="Legras J.-L."/>
            <person name="Devillers H."/>
            <person name="Grondin C."/>
        </authorList>
    </citation>
    <scope>NUCLEOTIDE SEQUENCE</scope>
    <source>
        <strain evidence="1">CLIB 1444</strain>
    </source>
</reference>
<dbReference type="Proteomes" id="UP001152531">
    <property type="component" value="Unassembled WGS sequence"/>
</dbReference>
<protein>
    <submittedName>
        <fullName evidence="1">Isoleucine--tRNA ligase, mitochondrial</fullName>
    </submittedName>
</protein>
<evidence type="ECO:0000313" key="1">
    <source>
        <dbReference type="EMBL" id="CAH6722450.1"/>
    </source>
</evidence>
<keyword evidence="2" id="KW-1185">Reference proteome</keyword>
<sequence length="900" mass="103024">MKNYSKTLHLPKTAFGARPNPELLPRIKSKTTTNLYNNQKKSGSKFILHDGPPYANGDLHLGHALNKILKDMINRYHVLHKDQVVEYTPGWDCHGLPIELKVTEPGNTAPEIRQASKSLALTMIERQKAQFEDYGIMTDWNKIYKTMDHSYEVEQLKIFSKLAENGLLVRQLKPVWYSVDSNTALAEAELEYKNKVTTAIDAKFKVVDSKGSNGLPDYLVIWTSTPWTLKGNKAICVNESFQYVRMTDGNDNIIVEESKVDYFSKKKPEYSFLEPVDSTLLLSMKYTNPLTEETCPVLHGDHVTKDAGSGLVHTAPAHGLEDYHIGLKHGLEIRSVVNEDGELDFVSGKVNTESIVKSLLEIYDNLGLLFHVDKNYKHSYPYDWRSKTPVIQMATSQWFINVDKIKKSTLQALEEVDFVPESGRNRLVSFIKNRSEWCISRQRFWGVPIPVVYYNGEPLIKYMNHMIELISDPEVGTNGWFDPNRPVKFWIPESDRARYDDDKLTKGIDTMDVWFDSGTSWSTLKGQIADVYLEGSDQHRGWFQSSILNKVISEGENGEFKKISPYKKIVTHGFILDKNKDKMSKSLGNVIVPTDLILGTNKGIPKLGTDGLRLWCASSDYSKDVAISNEILLRVRDNLKKYRLTFKFLLGNINSYEHDVPWDKLSNFDKYILNKLKQLEVSTGENYAKYNFQQVVQHVNNNMNNVLSAVYFDISKDTLYTEKLSHQGRINIEYVLTQILKTYINILSPITPFLTQEVWDHTPFPELTGEETPFTVPQEFFRLPEIEETPFEEVLMFRTQANGIFEDLRKRKEFTKTLELVVNINNPSNRLLENADILADILQVSKVSFDEPAANKIGQLDTDMGSLEISLSSHHTCPRCWKHTSIEEDTLCGRCEESLS</sequence>
<gene>
    <name evidence="1" type="ORF">CLIB1444_09S03840</name>
</gene>
<organism evidence="1 2">
    <name type="scientific">[Candida] jaroonii</name>
    <dbReference type="NCBI Taxonomy" id="467808"/>
    <lineage>
        <taxon>Eukaryota</taxon>
        <taxon>Fungi</taxon>
        <taxon>Dikarya</taxon>
        <taxon>Ascomycota</taxon>
        <taxon>Saccharomycotina</taxon>
        <taxon>Pichiomycetes</taxon>
        <taxon>Debaryomycetaceae</taxon>
        <taxon>Yamadazyma</taxon>
    </lineage>
</organism>
<comment type="caution">
    <text evidence="1">The sequence shown here is derived from an EMBL/GenBank/DDBJ whole genome shotgun (WGS) entry which is preliminary data.</text>
</comment>
<proteinExistence type="predicted"/>
<evidence type="ECO:0000313" key="2">
    <source>
        <dbReference type="Proteomes" id="UP001152531"/>
    </source>
</evidence>
<name>A0ACA9YBL5_9ASCO</name>
<accession>A0ACA9YBL5</accession>
<dbReference type="EMBL" id="CALSDN010000009">
    <property type="protein sequence ID" value="CAH6722450.1"/>
    <property type="molecule type" value="Genomic_DNA"/>
</dbReference>
<keyword evidence="1" id="KW-0436">Ligase</keyword>